<dbReference type="eggNOG" id="KOG4127">
    <property type="taxonomic scope" value="Eukaryota"/>
</dbReference>
<dbReference type="GO" id="GO:0006508">
    <property type="term" value="P:proteolysis"/>
    <property type="evidence" value="ECO:0007669"/>
    <property type="project" value="UniProtKB-KW"/>
</dbReference>
<dbReference type="MEROPS" id="M19.013"/>
<evidence type="ECO:0000313" key="3">
    <source>
        <dbReference type="EMBL" id="EKG22639.1"/>
    </source>
</evidence>
<keyword evidence="2" id="KW-0482">Metalloprotease</keyword>
<comment type="caution">
    <text evidence="3">The sequence shown here is derived from an EMBL/GenBank/DDBJ whole genome shotgun (WGS) entry which is preliminary data.</text>
</comment>
<dbReference type="InParanoid" id="K2SJP0"/>
<dbReference type="GO" id="GO:0004601">
    <property type="term" value="F:peroxidase activity"/>
    <property type="evidence" value="ECO:0007669"/>
    <property type="project" value="UniProtKB-KW"/>
</dbReference>
<comment type="cofactor">
    <cofactor evidence="2">
        <name>Zn(2+)</name>
        <dbReference type="ChEBI" id="CHEBI:29105"/>
    </cofactor>
</comment>
<evidence type="ECO:0000256" key="1">
    <source>
        <dbReference type="ARBA" id="ARBA00022997"/>
    </source>
</evidence>
<evidence type="ECO:0000256" key="2">
    <source>
        <dbReference type="RuleBase" id="RU341113"/>
    </source>
</evidence>
<keyword evidence="3" id="KW-0560">Oxidoreductase</keyword>
<dbReference type="PANTHER" id="PTHR10443:SF12">
    <property type="entry name" value="DIPEPTIDASE"/>
    <property type="match status" value="1"/>
</dbReference>
<gene>
    <name evidence="3" type="ORF">MPH_00013</name>
</gene>
<evidence type="ECO:0000313" key="4">
    <source>
        <dbReference type="Proteomes" id="UP000007129"/>
    </source>
</evidence>
<dbReference type="InterPro" id="IPR008257">
    <property type="entry name" value="Pept_M19"/>
</dbReference>
<sequence length="352" mass="37935">MAGAPLVDGHNDFPIYIRAFYHNRLHDGNFSDGRPLVGQVDFPRLRAGGLRAQFWSVYTVCPAADAADATALAETVQQIDLVHRLVRRFPARLRWAASAAEVWAQWRAGGDAVSSLLGIEGLHQVAAAPASALRLFHRLGVRYVTLTHVCHNRFADSSSPPAPRHGGLSRAGRAVVREMNRIGLAVDLSHASADTARQALRLSRAPVLFTHSAAAALCPIPRNVPDDVLLQLRDNDGVVMVNFYPPFVACAANASLADVADHVLYIGRLLGFRHVGLGADFDGMGFDAGPAGLEHVGKYPALVHELLRRGLSLDDVRGVVGANVLRVLAAVEDVARDLADLDPLEDDVEPMF</sequence>
<comment type="similarity">
    <text evidence="2">Belongs to the metallo-dependent hydrolases superfamily. Peptidase M19 family.</text>
</comment>
<dbReference type="InterPro" id="IPR032466">
    <property type="entry name" value="Metal_Hydrolase"/>
</dbReference>
<keyword evidence="2" id="KW-0862">Zinc</keyword>
<keyword evidence="2" id="KW-0645">Protease</keyword>
<comment type="catalytic activity">
    <reaction evidence="2">
        <text>an L-aminoacyl-L-amino acid + H2O = 2 an L-alpha-amino acid</text>
        <dbReference type="Rhea" id="RHEA:48940"/>
        <dbReference type="ChEBI" id="CHEBI:15377"/>
        <dbReference type="ChEBI" id="CHEBI:59869"/>
        <dbReference type="ChEBI" id="CHEBI:77460"/>
        <dbReference type="EC" id="3.4.13.19"/>
    </reaction>
</comment>
<dbReference type="STRING" id="1126212.K2SJP0"/>
<reference evidence="3 4" key="1">
    <citation type="journal article" date="2012" name="BMC Genomics">
        <title>Tools to kill: Genome of one of the most destructive plant pathogenic fungi Macrophomina phaseolina.</title>
        <authorList>
            <person name="Islam M.S."/>
            <person name="Haque M.S."/>
            <person name="Islam M.M."/>
            <person name="Emdad E.M."/>
            <person name="Halim A."/>
            <person name="Hossen Q.M.M."/>
            <person name="Hossain M.Z."/>
            <person name="Ahmed B."/>
            <person name="Rahim S."/>
            <person name="Rahman M.S."/>
            <person name="Alam M.M."/>
            <person name="Hou S."/>
            <person name="Wan X."/>
            <person name="Saito J.A."/>
            <person name="Alam M."/>
        </authorList>
    </citation>
    <scope>NUCLEOTIDE SEQUENCE [LARGE SCALE GENOMIC DNA]</scope>
    <source>
        <strain evidence="3 4">MS6</strain>
    </source>
</reference>
<dbReference type="AlphaFoldDB" id="K2SJP0"/>
<keyword evidence="3" id="KW-0575">Peroxidase</keyword>
<keyword evidence="1 2" id="KW-0224">Dipeptidase</keyword>
<accession>K2SJP0</accession>
<dbReference type="Proteomes" id="UP000007129">
    <property type="component" value="Unassembled WGS sequence"/>
</dbReference>
<dbReference type="Gene3D" id="3.20.20.140">
    <property type="entry name" value="Metal-dependent hydrolases"/>
    <property type="match status" value="1"/>
</dbReference>
<proteinExistence type="inferred from homology"/>
<dbReference type="GO" id="GO:0046872">
    <property type="term" value="F:metal ion binding"/>
    <property type="evidence" value="ECO:0007669"/>
    <property type="project" value="UniProtKB-UniRule"/>
</dbReference>
<dbReference type="SUPFAM" id="SSF51556">
    <property type="entry name" value="Metallo-dependent hydrolases"/>
    <property type="match status" value="1"/>
</dbReference>
<protein>
    <recommendedName>
        <fullName evidence="2">Dipeptidase</fullName>
        <ecNumber evidence="2">3.4.13.19</ecNumber>
    </recommendedName>
</protein>
<dbReference type="Pfam" id="PF01244">
    <property type="entry name" value="Peptidase_M19"/>
    <property type="match status" value="1"/>
</dbReference>
<dbReference type="OrthoDB" id="445695at2759"/>
<keyword evidence="2" id="KW-0479">Metal-binding</keyword>
<keyword evidence="2" id="KW-0378">Hydrolase</keyword>
<dbReference type="PANTHER" id="PTHR10443">
    <property type="entry name" value="MICROSOMAL DIPEPTIDASE"/>
    <property type="match status" value="1"/>
</dbReference>
<name>K2SJP0_MACPH</name>
<dbReference type="CDD" id="cd01301">
    <property type="entry name" value="rDP_like"/>
    <property type="match status" value="1"/>
</dbReference>
<organism evidence="3 4">
    <name type="scientific">Macrophomina phaseolina (strain MS6)</name>
    <name type="common">Charcoal rot fungus</name>
    <dbReference type="NCBI Taxonomy" id="1126212"/>
    <lineage>
        <taxon>Eukaryota</taxon>
        <taxon>Fungi</taxon>
        <taxon>Dikarya</taxon>
        <taxon>Ascomycota</taxon>
        <taxon>Pezizomycotina</taxon>
        <taxon>Dothideomycetes</taxon>
        <taxon>Dothideomycetes incertae sedis</taxon>
        <taxon>Botryosphaeriales</taxon>
        <taxon>Botryosphaeriaceae</taxon>
        <taxon>Macrophomina</taxon>
    </lineage>
</organism>
<dbReference type="EMBL" id="AHHD01000004">
    <property type="protein sequence ID" value="EKG22639.1"/>
    <property type="molecule type" value="Genomic_DNA"/>
</dbReference>
<dbReference type="HOGENOM" id="CLU_031404_3_0_1"/>
<dbReference type="VEuPathDB" id="FungiDB:MPH_00013"/>
<dbReference type="GO" id="GO:0070573">
    <property type="term" value="F:metallodipeptidase activity"/>
    <property type="evidence" value="ECO:0007669"/>
    <property type="project" value="InterPro"/>
</dbReference>
<dbReference type="EC" id="3.4.13.19" evidence="2"/>
<dbReference type="PROSITE" id="PS51365">
    <property type="entry name" value="RENAL_DIPEPTIDASE_2"/>
    <property type="match status" value="1"/>
</dbReference>